<dbReference type="Proteomes" id="UP001361239">
    <property type="component" value="Unassembled WGS sequence"/>
</dbReference>
<sequence length="102" mass="10408">MRSLISAALIAIAMPVVGMAVPAAAEAPAAGGFSVETTDLGTLLDNPGAKAVLAKHMPGLIGNEQIQMARGMTLRQLQQFAGDAVTDEKLAAVQADLAKLPK</sequence>
<feature type="signal peptide" evidence="1">
    <location>
        <begin position="1"/>
        <end position="20"/>
    </location>
</feature>
<keyword evidence="3" id="KW-1185">Reference proteome</keyword>
<accession>A0ABU8S1P0</accession>
<comment type="caution">
    <text evidence="2">The sequence shown here is derived from an EMBL/GenBank/DDBJ whole genome shotgun (WGS) entry which is preliminary data.</text>
</comment>
<name>A0ABU8S1P0_9SPHN</name>
<feature type="chain" id="PRO_5045609547" evidence="1">
    <location>
        <begin position="21"/>
        <end position="102"/>
    </location>
</feature>
<protein>
    <submittedName>
        <fullName evidence="2">Uncharacterized protein</fullName>
    </submittedName>
</protein>
<gene>
    <name evidence="2" type="ORF">WG901_21715</name>
</gene>
<keyword evidence="1" id="KW-0732">Signal</keyword>
<dbReference type="EMBL" id="JBBHJZ010000006">
    <property type="protein sequence ID" value="MEJ5979286.1"/>
    <property type="molecule type" value="Genomic_DNA"/>
</dbReference>
<evidence type="ECO:0000313" key="2">
    <source>
        <dbReference type="EMBL" id="MEJ5979286.1"/>
    </source>
</evidence>
<dbReference type="RefSeq" id="WP_339589222.1">
    <property type="nucleotide sequence ID" value="NZ_JBBHJZ010000006.1"/>
</dbReference>
<organism evidence="2 3">
    <name type="scientific">Novosphingobium anseongense</name>
    <dbReference type="NCBI Taxonomy" id="3133436"/>
    <lineage>
        <taxon>Bacteria</taxon>
        <taxon>Pseudomonadati</taxon>
        <taxon>Pseudomonadota</taxon>
        <taxon>Alphaproteobacteria</taxon>
        <taxon>Sphingomonadales</taxon>
        <taxon>Sphingomonadaceae</taxon>
        <taxon>Novosphingobium</taxon>
    </lineage>
</organism>
<proteinExistence type="predicted"/>
<evidence type="ECO:0000256" key="1">
    <source>
        <dbReference type="SAM" id="SignalP"/>
    </source>
</evidence>
<evidence type="ECO:0000313" key="3">
    <source>
        <dbReference type="Proteomes" id="UP001361239"/>
    </source>
</evidence>
<reference evidence="2 3" key="1">
    <citation type="submission" date="2024-03" db="EMBL/GenBank/DDBJ databases">
        <authorList>
            <person name="Jo J.-H."/>
        </authorList>
    </citation>
    <scope>NUCLEOTIDE SEQUENCE [LARGE SCALE GENOMIC DNA]</scope>
    <source>
        <strain evidence="2 3">PS1R-30</strain>
    </source>
</reference>